<gene>
    <name evidence="1" type="ORF">Q0590_11900</name>
</gene>
<reference evidence="1" key="1">
    <citation type="submission" date="2023-07" db="EMBL/GenBank/DDBJ databases">
        <title>The genome sequence of Rhodocytophaga aerolata KACC 12507.</title>
        <authorList>
            <person name="Zhang X."/>
        </authorList>
    </citation>
    <scope>NUCLEOTIDE SEQUENCE</scope>
    <source>
        <strain evidence="1">KACC 12507</strain>
    </source>
</reference>
<sequence length="71" mass="8401">MDQEELDYQKGLVYRASIEFIKIKGLEDFIEYLQVVDETDRIPANSALDKETYVAVLRQAINDYRKQMLKQ</sequence>
<dbReference type="RefSeq" id="WP_302037765.1">
    <property type="nucleotide sequence ID" value="NZ_JAUKPO010000005.1"/>
</dbReference>
<proteinExistence type="predicted"/>
<dbReference type="EMBL" id="JAUKPO010000005">
    <property type="protein sequence ID" value="MDO1446962.1"/>
    <property type="molecule type" value="Genomic_DNA"/>
</dbReference>
<keyword evidence="2" id="KW-1185">Reference proteome</keyword>
<protein>
    <submittedName>
        <fullName evidence="1">Uncharacterized protein</fullName>
    </submittedName>
</protein>
<comment type="caution">
    <text evidence="1">The sequence shown here is derived from an EMBL/GenBank/DDBJ whole genome shotgun (WGS) entry which is preliminary data.</text>
</comment>
<evidence type="ECO:0000313" key="2">
    <source>
        <dbReference type="Proteomes" id="UP001168528"/>
    </source>
</evidence>
<organism evidence="1 2">
    <name type="scientific">Rhodocytophaga aerolata</name>
    <dbReference type="NCBI Taxonomy" id="455078"/>
    <lineage>
        <taxon>Bacteria</taxon>
        <taxon>Pseudomonadati</taxon>
        <taxon>Bacteroidota</taxon>
        <taxon>Cytophagia</taxon>
        <taxon>Cytophagales</taxon>
        <taxon>Rhodocytophagaceae</taxon>
        <taxon>Rhodocytophaga</taxon>
    </lineage>
</organism>
<name>A0ABT8R4D9_9BACT</name>
<dbReference type="Proteomes" id="UP001168528">
    <property type="component" value="Unassembled WGS sequence"/>
</dbReference>
<accession>A0ABT8R4D9</accession>
<evidence type="ECO:0000313" key="1">
    <source>
        <dbReference type="EMBL" id="MDO1446962.1"/>
    </source>
</evidence>